<reference evidence="1" key="1">
    <citation type="journal article" date="2021" name="Proc. Natl. Acad. Sci. U.S.A.">
        <title>A Catalog of Tens of Thousands of Viruses from Human Metagenomes Reveals Hidden Associations with Chronic Diseases.</title>
        <authorList>
            <person name="Tisza M.J."/>
            <person name="Buck C.B."/>
        </authorList>
    </citation>
    <scope>NUCLEOTIDE SEQUENCE</scope>
    <source>
        <strain evidence="1">CtviY17</strain>
    </source>
</reference>
<proteinExistence type="predicted"/>
<organism evidence="1">
    <name type="scientific">virus sp. ctviY17</name>
    <dbReference type="NCBI Taxonomy" id="2825828"/>
    <lineage>
        <taxon>Viruses</taxon>
    </lineage>
</organism>
<dbReference type="EMBL" id="BK059120">
    <property type="protein sequence ID" value="DAE32346.1"/>
    <property type="molecule type" value="Genomic_DNA"/>
</dbReference>
<accession>A0A8S5RMK2</accession>
<sequence length="77" mass="8948">MEKEKKSKLHTPEEILNALHVIQDTCEYYLHGNDEDCKKCPLCTMTGRAPSCTIRDSDPYIWEIDDDPDTTWRAFGK</sequence>
<evidence type="ECO:0000313" key="1">
    <source>
        <dbReference type="EMBL" id="DAE32346.1"/>
    </source>
</evidence>
<protein>
    <submittedName>
        <fullName evidence="1">CDR ABC transporter</fullName>
    </submittedName>
</protein>
<name>A0A8S5RMK2_9VIRU</name>